<dbReference type="Proteomes" id="UP001142057">
    <property type="component" value="Unassembled WGS sequence"/>
</dbReference>
<accession>A0ABT2IHG8</accession>
<dbReference type="EMBL" id="JANZQH010000004">
    <property type="protein sequence ID" value="MCT2408065.1"/>
    <property type="molecule type" value="Genomic_DNA"/>
</dbReference>
<name>A0ABT2IHG8_9FLAO</name>
<dbReference type="RefSeq" id="WP_259829181.1">
    <property type="nucleotide sequence ID" value="NZ_JANZQH010000004.1"/>
</dbReference>
<comment type="caution">
    <text evidence="1">The sequence shown here is derived from an EMBL/GenBank/DDBJ whole genome shotgun (WGS) entry which is preliminary data.</text>
</comment>
<evidence type="ECO:0000313" key="2">
    <source>
        <dbReference type="Proteomes" id="UP001142057"/>
    </source>
</evidence>
<protein>
    <recommendedName>
        <fullName evidence="3">Lipoprotein</fullName>
    </recommendedName>
</protein>
<evidence type="ECO:0008006" key="3">
    <source>
        <dbReference type="Google" id="ProtNLM"/>
    </source>
</evidence>
<gene>
    <name evidence="1" type="ORF">NZD88_10990</name>
</gene>
<reference evidence="1" key="1">
    <citation type="submission" date="2022-08" db="EMBL/GenBank/DDBJ databases">
        <title>Chryseobacterium antibioticum,isolated from the rhizosphere soil of Pyrola in Tibet.</title>
        <authorList>
            <person name="Kan Y."/>
        </authorList>
    </citation>
    <scope>NUCLEOTIDE SEQUENCE</scope>
    <source>
        <strain evidence="1">Pc2-12</strain>
    </source>
</reference>
<proteinExistence type="predicted"/>
<organism evidence="1 2">
    <name type="scientific">Chryseobacterium pyrolae</name>
    <dbReference type="NCBI Taxonomy" id="2987481"/>
    <lineage>
        <taxon>Bacteria</taxon>
        <taxon>Pseudomonadati</taxon>
        <taxon>Bacteroidota</taxon>
        <taxon>Flavobacteriia</taxon>
        <taxon>Flavobacteriales</taxon>
        <taxon>Weeksellaceae</taxon>
        <taxon>Chryseobacterium group</taxon>
        <taxon>Chryseobacterium</taxon>
    </lineage>
</organism>
<sequence>MKQQKEIILNKKMNKILIILLAFVLQSCNGQEKNKIESAKKVVNTKRNEIPNGDESSINFLDSKYQTNGFFIPDNVNSYPTYSYSDKEMGVFSVDFIGKKSETQYFWNFNNSKGYFSKSTSPENDAQNSKAIKNLIKEKDYYIVASYLPHKFISYIEGSDEFEPKQNAKTIFYLYENKKWKNIGEIETSKIPENILSFETSLIQKDLFKDVKSNSLLYDGIHSTSVETEATTTGIASISYKFDINKNNVSLSLNTYKENNLCEGKYTALEKDNQIEIYYLGDQLACVSIEPKFIIKKDKNQFYIKGIGGESTYNEWVLMK</sequence>
<evidence type="ECO:0000313" key="1">
    <source>
        <dbReference type="EMBL" id="MCT2408065.1"/>
    </source>
</evidence>
<keyword evidence="2" id="KW-1185">Reference proteome</keyword>
<dbReference type="PROSITE" id="PS51257">
    <property type="entry name" value="PROKAR_LIPOPROTEIN"/>
    <property type="match status" value="1"/>
</dbReference>